<keyword evidence="3" id="KW-1185">Reference proteome</keyword>
<keyword evidence="1" id="KW-0472">Membrane</keyword>
<comment type="caution">
    <text evidence="2">The sequence shown here is derived from an EMBL/GenBank/DDBJ whole genome shotgun (WGS) entry which is preliminary data.</text>
</comment>
<dbReference type="EMBL" id="JAPMUA010000002">
    <property type="protein sequence ID" value="MDG3585327.1"/>
    <property type="molecule type" value="Genomic_DNA"/>
</dbReference>
<gene>
    <name evidence="2" type="ORF">OSR52_05550</name>
</gene>
<keyword evidence="1" id="KW-1133">Transmembrane helix</keyword>
<dbReference type="Proteomes" id="UP001153642">
    <property type="component" value="Unassembled WGS sequence"/>
</dbReference>
<organism evidence="2 3">
    <name type="scientific">Galbibacter pacificus</name>
    <dbReference type="NCBI Taxonomy" id="2996052"/>
    <lineage>
        <taxon>Bacteria</taxon>
        <taxon>Pseudomonadati</taxon>
        <taxon>Bacteroidota</taxon>
        <taxon>Flavobacteriia</taxon>
        <taxon>Flavobacteriales</taxon>
        <taxon>Flavobacteriaceae</taxon>
        <taxon>Galbibacter</taxon>
    </lineage>
</organism>
<accession>A0ABT6FPY5</accession>
<protein>
    <submittedName>
        <fullName evidence="2">Uncharacterized protein</fullName>
    </submittedName>
</protein>
<feature type="transmembrane region" description="Helical" evidence="1">
    <location>
        <begin position="16"/>
        <end position="37"/>
    </location>
</feature>
<feature type="transmembrane region" description="Helical" evidence="1">
    <location>
        <begin position="49"/>
        <end position="70"/>
    </location>
</feature>
<proteinExistence type="predicted"/>
<reference evidence="2" key="1">
    <citation type="submission" date="2022-11" db="EMBL/GenBank/DDBJ databases">
        <title>High-quality draft genome sequence of Galbibacter sp. strain CMA-7.</title>
        <authorList>
            <person name="Wei L."/>
            <person name="Dong C."/>
            <person name="Shao Z."/>
        </authorList>
    </citation>
    <scope>NUCLEOTIDE SEQUENCE</scope>
    <source>
        <strain evidence="2">CMA-7</strain>
    </source>
</reference>
<evidence type="ECO:0000256" key="1">
    <source>
        <dbReference type="SAM" id="Phobius"/>
    </source>
</evidence>
<keyword evidence="1" id="KW-0812">Transmembrane</keyword>
<evidence type="ECO:0000313" key="2">
    <source>
        <dbReference type="EMBL" id="MDG3585327.1"/>
    </source>
</evidence>
<name>A0ABT6FPY5_9FLAO</name>
<dbReference type="RefSeq" id="WP_277899403.1">
    <property type="nucleotide sequence ID" value="NZ_JAPMUA010000002.1"/>
</dbReference>
<sequence length="85" mass="9382">MLDRLFLNKLTKKGKTAYWIIQLGLDVILGIVLFGVLDYTLDRGNDGRTFFIVGAVASLLISGLICLSIWKAPKEIAVVDEDKKG</sequence>
<evidence type="ECO:0000313" key="3">
    <source>
        <dbReference type="Proteomes" id="UP001153642"/>
    </source>
</evidence>